<gene>
    <name evidence="1" type="ORF">A4X09_0g6535</name>
</gene>
<sequence>MCINSCKAFVGPNADLEECDICDEKRFDQKGKARKQYITLPYLPRIRMMYATGTAPTYLAERTIRAQETWFSEDEHRFKDWPEGNLHHQFVQEGMFSDPRHDALMLSADGTKVVEKRNVNAWVILLSSMNSPPGEHFRRKETFVSTIIPGPRNPIDMDSFLWPVMEESACAARGFWIWDGGKKEWFLWKAWLVAACADQPGSSKMSKMTGTTGAAACRMCKMKANYLPSKAKQQVGGYYPLRTVGKDLNKRNAQRPDEYRAQDVCSTLLRDDDTYGDDLDRLNSCLTQETLRKARRDTGVIGRPLLAFSAAFTHPFFFPSDMFHLFGMNLPQLLWQVFTNPVAGDPLQLIDDQQQLFGELVQEAASGLPSTFSSAAPRDPYRYSHSHYKMHEWSSVVYQYFLPFLFSIGAPVKVVSMIGHLISGIRLAVPDAGCTFDQLAVMQQHFFAVVRAWEDLFIRDDVELLSRSTISVHYLLHVSQCALSYGSMRVTSQARCEREIGLAKRSMRSYKSPFVNMANNAVRREHLRLLNYVLQDETADDGTEQVTRHVLKVRLTTSHVDLSPRQEQQEKDLVLKLGRDGKIPNPPPPIIRRGKVLTPSGASIRGSRTESPSARQACHFAYRNADGEGYSYGRALHFICFDNGTVDSSEAAIETDDAYALFSPLVNTQIAQEIIRGTWS</sequence>
<dbReference type="Pfam" id="PF02992">
    <property type="entry name" value="Transposase_21"/>
    <property type="match status" value="1"/>
</dbReference>
<comment type="caution">
    <text evidence="1">The sequence shown here is derived from an EMBL/GenBank/DDBJ whole genome shotgun (WGS) entry which is preliminary data.</text>
</comment>
<dbReference type="AlphaFoldDB" id="A0A8X7T245"/>
<reference evidence="1" key="2">
    <citation type="journal article" date="2019" name="IMA Fungus">
        <title>Genome sequencing and comparison of five Tilletia species to identify candidate genes for the detection of regulated species infecting wheat.</title>
        <authorList>
            <person name="Nguyen H.D.T."/>
            <person name="Sultana T."/>
            <person name="Kesanakurti P."/>
            <person name="Hambleton S."/>
        </authorList>
    </citation>
    <scope>NUCLEOTIDE SEQUENCE</scope>
    <source>
        <strain evidence="1">DAOMC 236422</strain>
    </source>
</reference>
<protein>
    <submittedName>
        <fullName evidence="1">Uncharacterized protein</fullName>
    </submittedName>
</protein>
<keyword evidence="2" id="KW-1185">Reference proteome</keyword>
<reference evidence="1" key="1">
    <citation type="submission" date="2016-04" db="EMBL/GenBank/DDBJ databases">
        <authorList>
            <person name="Nguyen H.D."/>
            <person name="Samba Siva P."/>
            <person name="Cullis J."/>
            <person name="Levesque C.A."/>
            <person name="Hambleton S."/>
        </authorList>
    </citation>
    <scope>NUCLEOTIDE SEQUENCE</scope>
    <source>
        <strain evidence="1">DAOMC 236422</strain>
    </source>
</reference>
<evidence type="ECO:0000313" key="1">
    <source>
        <dbReference type="EMBL" id="KAE8265767.1"/>
    </source>
</evidence>
<proteinExistence type="predicted"/>
<organism evidence="1 2">
    <name type="scientific">Tilletia walkeri</name>
    <dbReference type="NCBI Taxonomy" id="117179"/>
    <lineage>
        <taxon>Eukaryota</taxon>
        <taxon>Fungi</taxon>
        <taxon>Dikarya</taxon>
        <taxon>Basidiomycota</taxon>
        <taxon>Ustilaginomycotina</taxon>
        <taxon>Exobasidiomycetes</taxon>
        <taxon>Tilletiales</taxon>
        <taxon>Tilletiaceae</taxon>
        <taxon>Tilletia</taxon>
    </lineage>
</organism>
<name>A0A8X7T245_9BASI</name>
<evidence type="ECO:0000313" key="2">
    <source>
        <dbReference type="Proteomes" id="UP000078113"/>
    </source>
</evidence>
<dbReference type="Proteomes" id="UP000078113">
    <property type="component" value="Unassembled WGS sequence"/>
</dbReference>
<dbReference type="EMBL" id="LWDG02000429">
    <property type="protein sequence ID" value="KAE8265767.1"/>
    <property type="molecule type" value="Genomic_DNA"/>
</dbReference>
<accession>A0A8X7T245</accession>
<dbReference type="InterPro" id="IPR004242">
    <property type="entry name" value="Transposase_21"/>
</dbReference>